<evidence type="ECO:0000313" key="1">
    <source>
        <dbReference type="EMBL" id="XCN72287.1"/>
    </source>
</evidence>
<protein>
    <submittedName>
        <fullName evidence="1">Uncharacterized protein</fullName>
    </submittedName>
</protein>
<dbReference type="AlphaFoldDB" id="A0AAU8LSW7"/>
<gene>
    <name evidence="1" type="ORF">Q3M24_18585</name>
</gene>
<organism evidence="1">
    <name type="scientific">Candidatus Electrothrix aestuarii</name>
    <dbReference type="NCBI Taxonomy" id="3062594"/>
    <lineage>
        <taxon>Bacteria</taxon>
        <taxon>Pseudomonadati</taxon>
        <taxon>Thermodesulfobacteriota</taxon>
        <taxon>Desulfobulbia</taxon>
        <taxon>Desulfobulbales</taxon>
        <taxon>Desulfobulbaceae</taxon>
        <taxon>Candidatus Electrothrix</taxon>
    </lineage>
</organism>
<proteinExistence type="predicted"/>
<sequence length="69" mass="7858">MIPFSYDIGHPYDGGPSPAELSLISMLRNMPVDDFPKAHPDHLCYKQRDIIHSLCDDLKFVFVENALLL</sequence>
<dbReference type="EMBL" id="CP159373">
    <property type="protein sequence ID" value="XCN72287.1"/>
    <property type="molecule type" value="Genomic_DNA"/>
</dbReference>
<accession>A0AAU8LSW7</accession>
<name>A0AAU8LSW7_9BACT</name>
<dbReference type="KEGG" id="eaj:Q3M24_18585"/>
<reference evidence="1" key="1">
    <citation type="journal article" date="2024" name="Syst. Appl. Microbiol.">
        <title>First single-strain enrichments of Electrothrix cable bacteria, description of E. aestuarii sp. nov. and E. rattekaaiensis sp. nov., and proposal of a cable bacteria taxonomy following the rules of the SeqCode.</title>
        <authorList>
            <person name="Plum-Jensen L.E."/>
            <person name="Schramm A."/>
            <person name="Marshall I.P.G."/>
        </authorList>
    </citation>
    <scope>NUCLEOTIDE SEQUENCE</scope>
    <source>
        <strain evidence="1">Rat1</strain>
    </source>
</reference>
<reference evidence="1" key="2">
    <citation type="submission" date="2024-06" db="EMBL/GenBank/DDBJ databases">
        <authorList>
            <person name="Plum-Jensen L.E."/>
            <person name="Schramm A."/>
            <person name="Marshall I.P.G."/>
        </authorList>
    </citation>
    <scope>NUCLEOTIDE SEQUENCE</scope>
    <source>
        <strain evidence="1">Rat1</strain>
    </source>
</reference>